<feature type="transmembrane region" description="Helical" evidence="8">
    <location>
        <begin position="276"/>
        <end position="300"/>
    </location>
</feature>
<keyword evidence="5 8" id="KW-1133">Transmembrane helix</keyword>
<feature type="transmembrane region" description="Helical" evidence="8">
    <location>
        <begin position="62"/>
        <end position="84"/>
    </location>
</feature>
<feature type="transmembrane region" description="Helical" evidence="8">
    <location>
        <begin position="355"/>
        <end position="378"/>
    </location>
</feature>
<dbReference type="Proteomes" id="UP000181969">
    <property type="component" value="Unassembled WGS sequence"/>
</dbReference>
<dbReference type="RefSeq" id="WP_074750514.1">
    <property type="nucleotide sequence ID" value="NZ_CAXVJC010000004.1"/>
</dbReference>
<feature type="transmembrane region" description="Helical" evidence="8">
    <location>
        <begin position="19"/>
        <end position="41"/>
    </location>
</feature>
<organism evidence="9 11">
    <name type="scientific">Lactococcus garvieae</name>
    <dbReference type="NCBI Taxonomy" id="1363"/>
    <lineage>
        <taxon>Bacteria</taxon>
        <taxon>Bacillati</taxon>
        <taxon>Bacillota</taxon>
        <taxon>Bacilli</taxon>
        <taxon>Lactobacillales</taxon>
        <taxon>Streptococcaceae</taxon>
        <taxon>Lactococcus</taxon>
    </lineage>
</organism>
<evidence type="ECO:0000313" key="10">
    <source>
        <dbReference type="EMBL" id="WEA14082.1"/>
    </source>
</evidence>
<dbReference type="GO" id="GO:0044038">
    <property type="term" value="P:cell wall macromolecule biosynthetic process"/>
    <property type="evidence" value="ECO:0007669"/>
    <property type="project" value="TreeGrafter"/>
</dbReference>
<comment type="subcellular location">
    <subcellularLocation>
        <location evidence="1">Cell membrane</location>
        <topology evidence="1">Multi-pass membrane protein</topology>
    </subcellularLocation>
</comment>
<name>A0A1I4FNK0_9LACT</name>
<dbReference type="OrthoDB" id="9783652at2"/>
<feature type="transmembrane region" description="Helical" evidence="8">
    <location>
        <begin position="169"/>
        <end position="188"/>
    </location>
</feature>
<keyword evidence="4 8" id="KW-0812">Transmembrane</keyword>
<feature type="transmembrane region" description="Helical" evidence="8">
    <location>
        <begin position="321"/>
        <end position="349"/>
    </location>
</feature>
<protein>
    <submittedName>
        <fullName evidence="10">MraY family glycosyltransferase</fullName>
    </submittedName>
    <submittedName>
        <fullName evidence="9">UDP-GlcNAc:undecaprenyl-phosphate GlcNAc-1-phosphate transferase</fullName>
    </submittedName>
</protein>
<feature type="transmembrane region" description="Helical" evidence="8">
    <location>
        <begin position="225"/>
        <end position="242"/>
    </location>
</feature>
<feature type="transmembrane region" description="Helical" evidence="8">
    <location>
        <begin position="249"/>
        <end position="270"/>
    </location>
</feature>
<comment type="cofactor">
    <cofactor evidence="7">
        <name>Mg(2+)</name>
        <dbReference type="ChEBI" id="CHEBI:18420"/>
    </cofactor>
</comment>
<dbReference type="GO" id="GO:0016780">
    <property type="term" value="F:phosphotransferase activity, for other substituted phosphate groups"/>
    <property type="evidence" value="ECO:0007669"/>
    <property type="project" value="InterPro"/>
</dbReference>
<dbReference type="Pfam" id="PF00953">
    <property type="entry name" value="Glycos_transf_4"/>
    <property type="match status" value="1"/>
</dbReference>
<evidence type="ECO:0000313" key="11">
    <source>
        <dbReference type="Proteomes" id="UP000181969"/>
    </source>
</evidence>
<proteinExistence type="predicted"/>
<evidence type="ECO:0000256" key="7">
    <source>
        <dbReference type="PIRSR" id="PIRSR600715-1"/>
    </source>
</evidence>
<evidence type="ECO:0000256" key="5">
    <source>
        <dbReference type="ARBA" id="ARBA00022989"/>
    </source>
</evidence>
<keyword evidence="6 8" id="KW-0472">Membrane</keyword>
<dbReference type="AlphaFoldDB" id="A0A1I4FNK0"/>
<dbReference type="EMBL" id="CP118627">
    <property type="protein sequence ID" value="WEA14082.1"/>
    <property type="molecule type" value="Genomic_DNA"/>
</dbReference>
<feature type="transmembrane region" description="Helical" evidence="8">
    <location>
        <begin position="200"/>
        <end position="219"/>
    </location>
</feature>
<dbReference type="EMBL" id="FOTJ01000002">
    <property type="protein sequence ID" value="SFL19482.1"/>
    <property type="molecule type" value="Genomic_DNA"/>
</dbReference>
<feature type="binding site" evidence="7">
    <location>
        <position position="192"/>
    </location>
    <ligand>
        <name>Mg(2+)</name>
        <dbReference type="ChEBI" id="CHEBI:18420"/>
    </ligand>
</feature>
<dbReference type="PANTHER" id="PTHR22926">
    <property type="entry name" value="PHOSPHO-N-ACETYLMURAMOYL-PENTAPEPTIDE-TRANSFERASE"/>
    <property type="match status" value="1"/>
</dbReference>
<evidence type="ECO:0000256" key="1">
    <source>
        <dbReference type="ARBA" id="ARBA00004651"/>
    </source>
</evidence>
<evidence type="ECO:0000256" key="3">
    <source>
        <dbReference type="ARBA" id="ARBA00022679"/>
    </source>
</evidence>
<keyword evidence="7" id="KW-0479">Metal-binding</keyword>
<sequence length="418" mass="46188">MIDTIKEIPIKGIPFTVEFFIVLFVTFGMSLIFTPLMTFVSRRIGAVDKPNKRRVNTKIMPSAGGLAIFASFAIATLFILPMIVYPQLPLMSPQQLAAGIKPHFVTYTSYIVPFIVAGGIVVLTGLIDDIKEISPKMKMTGLLLAASITWFFTHARFDNLKIPFGGPFLVFPAWLSFIFTVFWIVSITNAVNLIDGLDGLASGVSVISLFTMGIVSYFFLPGSSIFLPITIFTLVAAIMGFFPYNYHPAIIYLGDTGALFLGFMISVVSLQGLKNATAVAVLTPLLILGVPLTDTIVAMVRRKLNNQRISSADKMHLHHRLMYIGFTHRGAVLVIYGIAGIFAFISLILQVSSRIGGIFLIIALLLGLGLFIDLVGILGKDRQPFLNVLRFIGSSEYREQVISKKHKRKYKHDKTERK</sequence>
<gene>
    <name evidence="10" type="ORF">PWF74_00955</name>
    <name evidence="9" type="ORF">SAMN05216438_102107</name>
</gene>
<dbReference type="GO" id="GO:0005886">
    <property type="term" value="C:plasma membrane"/>
    <property type="evidence" value="ECO:0007669"/>
    <property type="project" value="UniProtKB-SubCell"/>
</dbReference>
<feature type="transmembrane region" description="Helical" evidence="8">
    <location>
        <begin position="139"/>
        <end position="157"/>
    </location>
</feature>
<reference evidence="9 11" key="1">
    <citation type="submission" date="2016-10" db="EMBL/GenBank/DDBJ databases">
        <authorList>
            <person name="de Groot N.N."/>
        </authorList>
    </citation>
    <scope>NUCLEOTIDE SEQUENCE [LARGE SCALE GENOMIC DNA]</scope>
    <source>
        <strain evidence="9 11">M79</strain>
    </source>
</reference>
<evidence type="ECO:0000256" key="8">
    <source>
        <dbReference type="SAM" id="Phobius"/>
    </source>
</evidence>
<evidence type="ECO:0000313" key="9">
    <source>
        <dbReference type="EMBL" id="SFL19482.1"/>
    </source>
</evidence>
<dbReference type="PROSITE" id="PS01348">
    <property type="entry name" value="MRAY_2"/>
    <property type="match status" value="1"/>
</dbReference>
<evidence type="ECO:0000256" key="4">
    <source>
        <dbReference type="ARBA" id="ARBA00022692"/>
    </source>
</evidence>
<feature type="transmembrane region" description="Helical" evidence="8">
    <location>
        <begin position="104"/>
        <end position="127"/>
    </location>
</feature>
<reference evidence="10" key="2">
    <citation type="submission" date="2023-02" db="EMBL/GenBank/DDBJ databases">
        <title>Comparative genomics and fermentation flavor characterization of five lactic acid bacteria reveal flavor biosynthesis metabolic pathways in fermented muskmelon puree.</title>
        <authorList>
            <person name="Yuan L."/>
            <person name="Li M."/>
            <person name="Xu X."/>
            <person name="Lao F."/>
            <person name="Wu J."/>
        </authorList>
    </citation>
    <scope>NUCLEOTIDE SEQUENCE</scope>
    <source>
        <strain evidence="10">Pa-2</strain>
    </source>
</reference>
<dbReference type="PANTHER" id="PTHR22926:SF3">
    <property type="entry name" value="UNDECAPRENYL-PHOSPHATE ALPHA-N-ACETYLGLUCOSAMINYL 1-PHOSPHATE TRANSFERASE"/>
    <property type="match status" value="1"/>
</dbReference>
<dbReference type="CDD" id="cd06853">
    <property type="entry name" value="GT_WecA_like"/>
    <property type="match status" value="1"/>
</dbReference>
<dbReference type="GO" id="GO:0071555">
    <property type="term" value="P:cell wall organization"/>
    <property type="evidence" value="ECO:0007669"/>
    <property type="project" value="TreeGrafter"/>
</dbReference>
<evidence type="ECO:0000256" key="6">
    <source>
        <dbReference type="ARBA" id="ARBA00023136"/>
    </source>
</evidence>
<keyword evidence="7" id="KW-0460">Magnesium</keyword>
<dbReference type="GO" id="GO:0046872">
    <property type="term" value="F:metal ion binding"/>
    <property type="evidence" value="ECO:0007669"/>
    <property type="project" value="UniProtKB-KW"/>
</dbReference>
<accession>A0A1I4FNK0</accession>
<dbReference type="GO" id="GO:0009103">
    <property type="term" value="P:lipopolysaccharide biosynthetic process"/>
    <property type="evidence" value="ECO:0007669"/>
    <property type="project" value="TreeGrafter"/>
</dbReference>
<dbReference type="Proteomes" id="UP001217324">
    <property type="component" value="Chromosome"/>
</dbReference>
<keyword evidence="2" id="KW-1003">Cell membrane</keyword>
<feature type="binding site" evidence="7">
    <location>
        <position position="255"/>
    </location>
    <ligand>
        <name>Mg(2+)</name>
        <dbReference type="ChEBI" id="CHEBI:18420"/>
    </ligand>
</feature>
<keyword evidence="3 9" id="KW-0808">Transferase</keyword>
<dbReference type="InterPro" id="IPR000715">
    <property type="entry name" value="Glycosyl_transferase_4"/>
</dbReference>
<dbReference type="InterPro" id="IPR018480">
    <property type="entry name" value="PNAcMuramoyl-5peptid_Trfase_CS"/>
</dbReference>
<evidence type="ECO:0000256" key="2">
    <source>
        <dbReference type="ARBA" id="ARBA00022475"/>
    </source>
</evidence>